<evidence type="ECO:0000313" key="2">
    <source>
        <dbReference type="Proteomes" id="UP000036850"/>
    </source>
</evidence>
<accession>A0A0L0EXC8</accession>
<dbReference type="AlphaFoldDB" id="A0A0L0EXC8"/>
<proteinExistence type="predicted"/>
<sequence length="114" mass="13059">MNTEQAYNILGNVLFAHFDPDEPFDKLELIMEIGDGATSRQVWKHFNGVNTQPIGKRLPLQAGADLRKAAFFLRDNLLETSNEQIWGLVFTLYPDSSFNIEYTYEKSDWLKGGE</sequence>
<dbReference type="OrthoDB" id="72428at2"/>
<evidence type="ECO:0000313" key="1">
    <source>
        <dbReference type="EMBL" id="KNC69102.1"/>
    </source>
</evidence>
<organism evidence="1 2">
    <name type="scientific">Pseudoalteromonas rubra</name>
    <dbReference type="NCBI Taxonomy" id="43658"/>
    <lineage>
        <taxon>Bacteria</taxon>
        <taxon>Pseudomonadati</taxon>
        <taxon>Pseudomonadota</taxon>
        <taxon>Gammaproteobacteria</taxon>
        <taxon>Alteromonadales</taxon>
        <taxon>Pseudoalteromonadaceae</taxon>
        <taxon>Pseudoalteromonas</taxon>
    </lineage>
</organism>
<comment type="caution">
    <text evidence="1">The sequence shown here is derived from an EMBL/GenBank/DDBJ whole genome shotgun (WGS) entry which is preliminary data.</text>
</comment>
<dbReference type="EMBL" id="LFZX01000003">
    <property type="protein sequence ID" value="KNC69102.1"/>
    <property type="molecule type" value="Genomic_DNA"/>
</dbReference>
<reference evidence="2" key="1">
    <citation type="submission" date="2015-07" db="EMBL/GenBank/DDBJ databases">
        <title>Draft genome sequence of a Pseudoalteromonas rubra strain, OCN096, isolated from Kaneohe Bay, Oahu, Hawaii.</title>
        <authorList>
            <person name="Beurmann S."/>
            <person name="Ushijima B."/>
            <person name="Belcaid M."/>
            <person name="Callahan S.M."/>
            <person name="Aeby G.S."/>
        </authorList>
    </citation>
    <scope>NUCLEOTIDE SEQUENCE [LARGE SCALE GENOMIC DNA]</scope>
    <source>
        <strain evidence="2">OCN096</strain>
    </source>
</reference>
<dbReference type="PATRIC" id="fig|43658.6.peg.3459"/>
<dbReference type="Proteomes" id="UP000036850">
    <property type="component" value="Unassembled WGS sequence"/>
</dbReference>
<dbReference type="SUPFAM" id="SSF160424">
    <property type="entry name" value="BH3703-like"/>
    <property type="match status" value="1"/>
</dbReference>
<name>A0A0L0EXC8_9GAMM</name>
<dbReference type="InterPro" id="IPR036170">
    <property type="entry name" value="YezG-like_sf"/>
</dbReference>
<protein>
    <submittedName>
        <fullName evidence="1">Uncharacterized protein</fullName>
    </submittedName>
</protein>
<gene>
    <name evidence="1" type="ORF">AC626_00945</name>
</gene>